<evidence type="ECO:0000256" key="1">
    <source>
        <dbReference type="ARBA" id="ARBA00023015"/>
    </source>
</evidence>
<evidence type="ECO:0000256" key="3">
    <source>
        <dbReference type="ARBA" id="ARBA00023163"/>
    </source>
</evidence>
<dbReference type="SUPFAM" id="SSF46785">
    <property type="entry name" value="Winged helix' DNA-binding domain"/>
    <property type="match status" value="1"/>
</dbReference>
<dbReference type="InterPro" id="IPR008920">
    <property type="entry name" value="TF_FadR/GntR_C"/>
</dbReference>
<dbReference type="InterPro" id="IPR036390">
    <property type="entry name" value="WH_DNA-bd_sf"/>
</dbReference>
<gene>
    <name evidence="6" type="ORF">J2W36_004198</name>
</gene>
<comment type="caution">
    <text evidence="6">The sequence shown here is derived from an EMBL/GenBank/DDBJ whole genome shotgun (WGS) entry which is preliminary data.</text>
</comment>
<dbReference type="PANTHER" id="PTHR43537:SF24">
    <property type="entry name" value="GLUCONATE OPERON TRANSCRIPTIONAL REPRESSOR"/>
    <property type="match status" value="1"/>
</dbReference>
<evidence type="ECO:0000256" key="4">
    <source>
        <dbReference type="SAM" id="MobiDB-lite"/>
    </source>
</evidence>
<dbReference type="Gene3D" id="1.20.120.530">
    <property type="entry name" value="GntR ligand-binding domain-like"/>
    <property type="match status" value="1"/>
</dbReference>
<sequence>MSNSVPQPIPYFLMEKIRQGIIVGRYPPGSALREQALEAEYGTSRGPLREAMRLLQLRGLVLHEPRRGFRVREYSVELTQQIYRLRGLLERHAVEALAGKPLEPLLSELKQANDAMATHFAARQIEGYLEANIAFHDAIMRTADNEPLRKSIEPLNEMAQPIRFALLANRWGKSTAMDEHAQIIALLSKGKIEEAARSIEEHVVRNIAAASSLFPMQPTSTPAPAVERRPRRTPER</sequence>
<evidence type="ECO:0000259" key="5">
    <source>
        <dbReference type="PROSITE" id="PS50949"/>
    </source>
</evidence>
<dbReference type="InterPro" id="IPR011711">
    <property type="entry name" value="GntR_C"/>
</dbReference>
<protein>
    <submittedName>
        <fullName evidence="6">DNA-binding GntR family transcriptional regulator</fullName>
    </submittedName>
</protein>
<keyword evidence="1" id="KW-0805">Transcription regulation</keyword>
<dbReference type="SMART" id="SM00895">
    <property type="entry name" value="FCD"/>
    <property type="match status" value="1"/>
</dbReference>
<dbReference type="SMART" id="SM00345">
    <property type="entry name" value="HTH_GNTR"/>
    <property type="match status" value="1"/>
</dbReference>
<dbReference type="GO" id="GO:0003677">
    <property type="term" value="F:DNA binding"/>
    <property type="evidence" value="ECO:0007669"/>
    <property type="project" value="UniProtKB-KW"/>
</dbReference>
<dbReference type="PROSITE" id="PS50949">
    <property type="entry name" value="HTH_GNTR"/>
    <property type="match status" value="1"/>
</dbReference>
<dbReference type="CDD" id="cd07377">
    <property type="entry name" value="WHTH_GntR"/>
    <property type="match status" value="1"/>
</dbReference>
<dbReference type="InterPro" id="IPR000524">
    <property type="entry name" value="Tscrpt_reg_HTH_GntR"/>
</dbReference>
<feature type="region of interest" description="Disordered" evidence="4">
    <location>
        <begin position="214"/>
        <end position="236"/>
    </location>
</feature>
<dbReference type="RefSeq" id="WP_307691691.1">
    <property type="nucleotide sequence ID" value="NZ_JAUSRO010000015.1"/>
</dbReference>
<dbReference type="SUPFAM" id="SSF48008">
    <property type="entry name" value="GntR ligand-binding domain-like"/>
    <property type="match status" value="1"/>
</dbReference>
<dbReference type="EMBL" id="JAUSRO010000015">
    <property type="protein sequence ID" value="MDP9901926.1"/>
    <property type="molecule type" value="Genomic_DNA"/>
</dbReference>
<evidence type="ECO:0000256" key="2">
    <source>
        <dbReference type="ARBA" id="ARBA00023125"/>
    </source>
</evidence>
<evidence type="ECO:0000313" key="7">
    <source>
        <dbReference type="Proteomes" id="UP001226867"/>
    </source>
</evidence>
<feature type="compositionally biased region" description="Basic and acidic residues" evidence="4">
    <location>
        <begin position="226"/>
        <end position="236"/>
    </location>
</feature>
<dbReference type="PANTHER" id="PTHR43537">
    <property type="entry name" value="TRANSCRIPTIONAL REGULATOR, GNTR FAMILY"/>
    <property type="match status" value="1"/>
</dbReference>
<organism evidence="6 7">
    <name type="scientific">Variovorax ginsengisoli</name>
    <dbReference type="NCBI Taxonomy" id="363844"/>
    <lineage>
        <taxon>Bacteria</taxon>
        <taxon>Pseudomonadati</taxon>
        <taxon>Pseudomonadota</taxon>
        <taxon>Betaproteobacteria</taxon>
        <taxon>Burkholderiales</taxon>
        <taxon>Comamonadaceae</taxon>
        <taxon>Variovorax</taxon>
    </lineage>
</organism>
<dbReference type="Proteomes" id="UP001226867">
    <property type="component" value="Unassembled WGS sequence"/>
</dbReference>
<dbReference type="InterPro" id="IPR036388">
    <property type="entry name" value="WH-like_DNA-bd_sf"/>
</dbReference>
<feature type="domain" description="HTH gntR-type" evidence="5">
    <location>
        <begin position="7"/>
        <end position="74"/>
    </location>
</feature>
<evidence type="ECO:0000313" key="6">
    <source>
        <dbReference type="EMBL" id="MDP9901926.1"/>
    </source>
</evidence>
<reference evidence="6 7" key="1">
    <citation type="submission" date="2023-07" db="EMBL/GenBank/DDBJ databases">
        <title>Sorghum-associated microbial communities from plants grown in Nebraska, USA.</title>
        <authorList>
            <person name="Schachtman D."/>
        </authorList>
    </citation>
    <scope>NUCLEOTIDE SEQUENCE [LARGE SCALE GENOMIC DNA]</scope>
    <source>
        <strain evidence="6 7">DS1607</strain>
    </source>
</reference>
<dbReference type="Pfam" id="PF07729">
    <property type="entry name" value="FCD"/>
    <property type="match status" value="1"/>
</dbReference>
<proteinExistence type="predicted"/>
<name>A0ABT9SC62_9BURK</name>
<keyword evidence="2 6" id="KW-0238">DNA-binding</keyword>
<accession>A0ABT9SC62</accession>
<keyword evidence="3" id="KW-0804">Transcription</keyword>
<dbReference type="Gene3D" id="1.10.10.10">
    <property type="entry name" value="Winged helix-like DNA-binding domain superfamily/Winged helix DNA-binding domain"/>
    <property type="match status" value="1"/>
</dbReference>
<keyword evidence="7" id="KW-1185">Reference proteome</keyword>
<dbReference type="Pfam" id="PF00392">
    <property type="entry name" value="GntR"/>
    <property type="match status" value="1"/>
</dbReference>